<evidence type="ECO:0000256" key="4">
    <source>
        <dbReference type="ARBA" id="ARBA00022989"/>
    </source>
</evidence>
<dbReference type="PANTHER" id="PTHR11923">
    <property type="entry name" value="SCAVENGER RECEPTOR CLASS B TYPE-1 SR-B1"/>
    <property type="match status" value="1"/>
</dbReference>
<evidence type="ECO:0000256" key="5">
    <source>
        <dbReference type="ARBA" id="ARBA00023136"/>
    </source>
</evidence>
<name>A0A8X6YGA0_9ARAC</name>
<dbReference type="Pfam" id="PF01130">
    <property type="entry name" value="CD36"/>
    <property type="match status" value="1"/>
</dbReference>
<dbReference type="Proteomes" id="UP000886998">
    <property type="component" value="Unassembled WGS sequence"/>
</dbReference>
<feature type="transmembrane region" description="Helical" evidence="7">
    <location>
        <begin position="154"/>
        <end position="174"/>
    </location>
</feature>
<dbReference type="EMBL" id="BMAV01019070">
    <property type="protein sequence ID" value="GFY71768.1"/>
    <property type="molecule type" value="Genomic_DNA"/>
</dbReference>
<keyword evidence="4 7" id="KW-1133">Transmembrane helix</keyword>
<organism evidence="8 9">
    <name type="scientific">Trichonephila inaurata madagascariensis</name>
    <dbReference type="NCBI Taxonomy" id="2747483"/>
    <lineage>
        <taxon>Eukaryota</taxon>
        <taxon>Metazoa</taxon>
        <taxon>Ecdysozoa</taxon>
        <taxon>Arthropoda</taxon>
        <taxon>Chelicerata</taxon>
        <taxon>Arachnida</taxon>
        <taxon>Araneae</taxon>
        <taxon>Araneomorphae</taxon>
        <taxon>Entelegynae</taxon>
        <taxon>Araneoidea</taxon>
        <taxon>Nephilidae</taxon>
        <taxon>Trichonephila</taxon>
        <taxon>Trichonephila inaurata</taxon>
    </lineage>
</organism>
<evidence type="ECO:0000256" key="3">
    <source>
        <dbReference type="ARBA" id="ARBA00022692"/>
    </source>
</evidence>
<gene>
    <name evidence="8" type="primary">CD36_1</name>
    <name evidence="8" type="ORF">TNIN_352881</name>
</gene>
<evidence type="ECO:0000256" key="7">
    <source>
        <dbReference type="SAM" id="Phobius"/>
    </source>
</evidence>
<keyword evidence="5 7" id="KW-0472">Membrane</keyword>
<dbReference type="InterPro" id="IPR002159">
    <property type="entry name" value="CD36_fam"/>
</dbReference>
<dbReference type="PRINTS" id="PR01609">
    <property type="entry name" value="CD36FAMILY"/>
</dbReference>
<proteinExistence type="inferred from homology"/>
<dbReference type="PANTHER" id="PTHR11923:SF51">
    <property type="entry name" value="LYSOSOME MEMBRANE PROTEIN 2"/>
    <property type="match status" value="1"/>
</dbReference>
<dbReference type="AlphaFoldDB" id="A0A8X6YGA0"/>
<evidence type="ECO:0000256" key="2">
    <source>
        <dbReference type="ARBA" id="ARBA00010532"/>
    </source>
</evidence>
<keyword evidence="9" id="KW-1185">Reference proteome</keyword>
<evidence type="ECO:0000256" key="1">
    <source>
        <dbReference type="ARBA" id="ARBA00004370"/>
    </source>
</evidence>
<evidence type="ECO:0000313" key="9">
    <source>
        <dbReference type="Proteomes" id="UP000886998"/>
    </source>
</evidence>
<keyword evidence="6" id="KW-0325">Glycoprotein</keyword>
<comment type="subcellular location">
    <subcellularLocation>
        <location evidence="1">Membrane</location>
    </subcellularLocation>
</comment>
<comment type="similarity">
    <text evidence="2">Belongs to the CD36 family.</text>
</comment>
<comment type="caution">
    <text evidence="8">The sequence shown here is derived from an EMBL/GenBank/DDBJ whole genome shotgun (WGS) entry which is preliminary data.</text>
</comment>
<sequence length="220" mass="25526">MTLIWNSTENVKGLENLRFEISSHMNGFSGLDDNLETNCKTSSSDHCCPSYPVVVSLPHFFSVKSPAVWVSGLNPNKTIHNSFVDVEPVTGLTTMFSIRYQFNVKINPSKYWDRIYTGVYPVFWVDDSGNCSSECDSFLLHYVKIPYFIIYSKFSWVMFCVLNAFVFSSIILYFNHRRKLQLEMEEMIPELRGEALRNYLSINYEELNKSFEQCGFEEKG</sequence>
<accession>A0A8X6YGA0</accession>
<evidence type="ECO:0000256" key="6">
    <source>
        <dbReference type="ARBA" id="ARBA00023180"/>
    </source>
</evidence>
<reference evidence="8" key="1">
    <citation type="submission" date="2020-08" db="EMBL/GenBank/DDBJ databases">
        <title>Multicomponent nature underlies the extraordinary mechanical properties of spider dragline silk.</title>
        <authorList>
            <person name="Kono N."/>
            <person name="Nakamura H."/>
            <person name="Mori M."/>
            <person name="Yoshida Y."/>
            <person name="Ohtoshi R."/>
            <person name="Malay A.D."/>
            <person name="Moran D.A.P."/>
            <person name="Tomita M."/>
            <person name="Numata K."/>
            <person name="Arakawa K."/>
        </authorList>
    </citation>
    <scope>NUCLEOTIDE SEQUENCE</scope>
</reference>
<dbReference type="GO" id="GO:0005737">
    <property type="term" value="C:cytoplasm"/>
    <property type="evidence" value="ECO:0007669"/>
    <property type="project" value="TreeGrafter"/>
</dbReference>
<dbReference type="GO" id="GO:0016020">
    <property type="term" value="C:membrane"/>
    <property type="evidence" value="ECO:0007669"/>
    <property type="project" value="UniProtKB-SubCell"/>
</dbReference>
<dbReference type="GO" id="GO:0005044">
    <property type="term" value="F:scavenger receptor activity"/>
    <property type="evidence" value="ECO:0007669"/>
    <property type="project" value="TreeGrafter"/>
</dbReference>
<dbReference type="OrthoDB" id="6424576at2759"/>
<protein>
    <submittedName>
        <fullName evidence="8">Platelet glycoprotein 4</fullName>
    </submittedName>
</protein>
<keyword evidence="3 7" id="KW-0812">Transmembrane</keyword>
<evidence type="ECO:0000313" key="8">
    <source>
        <dbReference type="EMBL" id="GFY71768.1"/>
    </source>
</evidence>